<accession>A0A1F7WAK2</accession>
<proteinExistence type="predicted"/>
<keyword evidence="1" id="KW-1133">Transmembrane helix</keyword>
<keyword evidence="1" id="KW-0472">Membrane</keyword>
<sequence length="72" mass="8613">MYALYGTRGWVGWVMMLLWWILLVVVVTVFVRWVLRLQTGHPGHNAAEHLKIRYAKGEIDKRTFDRMKKELK</sequence>
<evidence type="ECO:0008006" key="4">
    <source>
        <dbReference type="Google" id="ProtNLM"/>
    </source>
</evidence>
<keyword evidence="1" id="KW-0812">Transmembrane</keyword>
<feature type="transmembrane region" description="Helical" evidence="1">
    <location>
        <begin position="12"/>
        <end position="35"/>
    </location>
</feature>
<organism evidence="2 3">
    <name type="scientific">Candidatus Uhrbacteria bacterium RIFOXYB2_FULL_45_11</name>
    <dbReference type="NCBI Taxonomy" id="1802421"/>
    <lineage>
        <taxon>Bacteria</taxon>
        <taxon>Candidatus Uhriibacteriota</taxon>
    </lineage>
</organism>
<dbReference type="EMBL" id="MGFD01000001">
    <property type="protein sequence ID" value="OGL99831.1"/>
    <property type="molecule type" value="Genomic_DNA"/>
</dbReference>
<name>A0A1F7WAK2_9BACT</name>
<evidence type="ECO:0000313" key="3">
    <source>
        <dbReference type="Proteomes" id="UP000177331"/>
    </source>
</evidence>
<dbReference type="Proteomes" id="UP000177331">
    <property type="component" value="Unassembled WGS sequence"/>
</dbReference>
<protein>
    <recommendedName>
        <fullName evidence="4">SHOCT domain-containing protein</fullName>
    </recommendedName>
</protein>
<dbReference type="STRING" id="1802421.A2318_03040"/>
<evidence type="ECO:0000313" key="2">
    <source>
        <dbReference type="EMBL" id="OGL99831.1"/>
    </source>
</evidence>
<dbReference type="AlphaFoldDB" id="A0A1F7WAK2"/>
<comment type="caution">
    <text evidence="2">The sequence shown here is derived from an EMBL/GenBank/DDBJ whole genome shotgun (WGS) entry which is preliminary data.</text>
</comment>
<evidence type="ECO:0000256" key="1">
    <source>
        <dbReference type="SAM" id="Phobius"/>
    </source>
</evidence>
<gene>
    <name evidence="2" type="ORF">A2318_03040</name>
</gene>
<reference evidence="2 3" key="1">
    <citation type="journal article" date="2016" name="Nat. Commun.">
        <title>Thousands of microbial genomes shed light on interconnected biogeochemical processes in an aquifer system.</title>
        <authorList>
            <person name="Anantharaman K."/>
            <person name="Brown C.T."/>
            <person name="Hug L.A."/>
            <person name="Sharon I."/>
            <person name="Castelle C.J."/>
            <person name="Probst A.J."/>
            <person name="Thomas B.C."/>
            <person name="Singh A."/>
            <person name="Wilkins M.J."/>
            <person name="Karaoz U."/>
            <person name="Brodie E.L."/>
            <person name="Williams K.H."/>
            <person name="Hubbard S.S."/>
            <person name="Banfield J.F."/>
        </authorList>
    </citation>
    <scope>NUCLEOTIDE SEQUENCE [LARGE SCALE GENOMIC DNA]</scope>
</reference>